<keyword evidence="7 8" id="KW-0472">Membrane</keyword>
<dbReference type="GO" id="GO:0016763">
    <property type="term" value="F:pentosyltransferase activity"/>
    <property type="evidence" value="ECO:0007669"/>
    <property type="project" value="TreeGrafter"/>
</dbReference>
<feature type="transmembrane region" description="Helical" evidence="8">
    <location>
        <begin position="226"/>
        <end position="247"/>
    </location>
</feature>
<evidence type="ECO:0000256" key="2">
    <source>
        <dbReference type="ARBA" id="ARBA00022475"/>
    </source>
</evidence>
<evidence type="ECO:0000313" key="11">
    <source>
        <dbReference type="Proteomes" id="UP000178849"/>
    </source>
</evidence>
<dbReference type="InterPro" id="IPR050297">
    <property type="entry name" value="LipidA_mod_glycosyltrf_83"/>
</dbReference>
<evidence type="ECO:0000256" key="6">
    <source>
        <dbReference type="ARBA" id="ARBA00022989"/>
    </source>
</evidence>
<evidence type="ECO:0000256" key="1">
    <source>
        <dbReference type="ARBA" id="ARBA00004651"/>
    </source>
</evidence>
<feature type="transmembrane region" description="Helical" evidence="8">
    <location>
        <begin position="346"/>
        <end position="363"/>
    </location>
</feature>
<feature type="transmembrane region" description="Helical" evidence="8">
    <location>
        <begin position="375"/>
        <end position="393"/>
    </location>
</feature>
<dbReference type="AlphaFoldDB" id="A0A1G2BJW5"/>
<reference evidence="10 11" key="1">
    <citation type="journal article" date="2016" name="Nat. Commun.">
        <title>Thousands of microbial genomes shed light on interconnected biogeochemical processes in an aquifer system.</title>
        <authorList>
            <person name="Anantharaman K."/>
            <person name="Brown C.T."/>
            <person name="Hug L.A."/>
            <person name="Sharon I."/>
            <person name="Castelle C.J."/>
            <person name="Probst A.J."/>
            <person name="Thomas B.C."/>
            <person name="Singh A."/>
            <person name="Wilkins M.J."/>
            <person name="Karaoz U."/>
            <person name="Brodie E.L."/>
            <person name="Williams K.H."/>
            <person name="Hubbard S.S."/>
            <person name="Banfield J.F."/>
        </authorList>
    </citation>
    <scope>NUCLEOTIDE SEQUENCE [LARGE SCALE GENOMIC DNA]</scope>
</reference>
<name>A0A1G2BJW5_9BACT</name>
<feature type="transmembrane region" description="Helical" evidence="8">
    <location>
        <begin position="132"/>
        <end position="148"/>
    </location>
</feature>
<keyword evidence="2" id="KW-1003">Cell membrane</keyword>
<dbReference type="PANTHER" id="PTHR33908">
    <property type="entry name" value="MANNOSYLTRANSFERASE YKCB-RELATED"/>
    <property type="match status" value="1"/>
</dbReference>
<evidence type="ECO:0000256" key="5">
    <source>
        <dbReference type="ARBA" id="ARBA00022692"/>
    </source>
</evidence>
<feature type="transmembrane region" description="Helical" evidence="8">
    <location>
        <begin position="288"/>
        <end position="308"/>
    </location>
</feature>
<dbReference type="InterPro" id="IPR038731">
    <property type="entry name" value="RgtA/B/C-like"/>
</dbReference>
<dbReference type="Proteomes" id="UP000178849">
    <property type="component" value="Unassembled WGS sequence"/>
</dbReference>
<feature type="transmembrane region" description="Helical" evidence="8">
    <location>
        <begin position="181"/>
        <end position="214"/>
    </location>
</feature>
<dbReference type="EMBL" id="MHKL01000016">
    <property type="protein sequence ID" value="OGY89474.1"/>
    <property type="molecule type" value="Genomic_DNA"/>
</dbReference>
<feature type="transmembrane region" description="Helical" evidence="8">
    <location>
        <begin position="100"/>
        <end position="120"/>
    </location>
</feature>
<keyword evidence="5 8" id="KW-0812">Transmembrane</keyword>
<proteinExistence type="predicted"/>
<evidence type="ECO:0000313" key="10">
    <source>
        <dbReference type="EMBL" id="OGY89474.1"/>
    </source>
</evidence>
<organism evidence="10 11">
    <name type="scientific">Candidatus Komeilibacteria bacterium RIFCSPLOWO2_01_FULL_45_10</name>
    <dbReference type="NCBI Taxonomy" id="1798550"/>
    <lineage>
        <taxon>Bacteria</taxon>
        <taxon>Candidatus Komeiliibacteriota</taxon>
    </lineage>
</organism>
<keyword evidence="3" id="KW-0328">Glycosyltransferase</keyword>
<evidence type="ECO:0000259" key="9">
    <source>
        <dbReference type="Pfam" id="PF13231"/>
    </source>
</evidence>
<feature type="transmembrane region" description="Helical" evidence="8">
    <location>
        <begin position="62"/>
        <end position="88"/>
    </location>
</feature>
<sequence>MAKQTKIFLLSIVVAGLLLRLFSLNYALPIRFYGDEYVHLANALKMLEAKTAFLDFSYLPNLFAYLLIPLITLYGFLGAIFGYFEGLAGFREYVILNSENLLILSRLISVFFGGLTVYFIFKITKEFFNERAGLLAALILAILPLHLIQSQSGQFWNPLTFFILAAFYFLFKLFQTGERRWYFWSALFIALGFGTGIYSLIVLPWFFLAHFLFVRKNQRPFWSKDFIFSSLLFLAVVAFFAFSNSYATIRQLGRGLGTVLDAVGLSLPLSEIAAAHQNNNFFAVLKNIAVVLWFNFYHLLPLIFWGWWELVRKKEWWRNFSNYILFLFPLAYILVSAMVFNKTPDRYVLPVMPFLVIVLAYALDRIFYHFPLKPFFKTVLLVVVLAPQIYFTLSYSEKLLKTNTYLLAKNWLEKNVPAAGRLVLDNSERLYLTASQESLKLQLEHRPAALDTRDRYLLTLTGENYPQPSYFIYRLGDLKLNEIKTEDFRADYYLITFYNTVPANLSVDAERDRLLASYEKKLVQKFYPTKKEFLDAPITPVWDDLENSFQTLWFSERLGPRIELYQLIKK</sequence>
<dbReference type="GO" id="GO:0005886">
    <property type="term" value="C:plasma membrane"/>
    <property type="evidence" value="ECO:0007669"/>
    <property type="project" value="UniProtKB-SubCell"/>
</dbReference>
<keyword evidence="6 8" id="KW-1133">Transmembrane helix</keyword>
<dbReference type="STRING" id="1798550.A2927_01930"/>
<evidence type="ECO:0000256" key="8">
    <source>
        <dbReference type="SAM" id="Phobius"/>
    </source>
</evidence>
<accession>A0A1G2BJW5</accession>
<dbReference type="Pfam" id="PF13231">
    <property type="entry name" value="PMT_2"/>
    <property type="match status" value="1"/>
</dbReference>
<dbReference type="PANTHER" id="PTHR33908:SF11">
    <property type="entry name" value="MEMBRANE PROTEIN"/>
    <property type="match status" value="1"/>
</dbReference>
<protein>
    <recommendedName>
        <fullName evidence="9">Glycosyltransferase RgtA/B/C/D-like domain-containing protein</fullName>
    </recommendedName>
</protein>
<evidence type="ECO:0000256" key="7">
    <source>
        <dbReference type="ARBA" id="ARBA00023136"/>
    </source>
</evidence>
<comment type="caution">
    <text evidence="10">The sequence shown here is derived from an EMBL/GenBank/DDBJ whole genome shotgun (WGS) entry which is preliminary data.</text>
</comment>
<evidence type="ECO:0000256" key="4">
    <source>
        <dbReference type="ARBA" id="ARBA00022679"/>
    </source>
</evidence>
<feature type="transmembrane region" description="Helical" evidence="8">
    <location>
        <begin position="320"/>
        <end position="340"/>
    </location>
</feature>
<feature type="transmembrane region" description="Helical" evidence="8">
    <location>
        <begin position="155"/>
        <end position="175"/>
    </location>
</feature>
<keyword evidence="4" id="KW-0808">Transferase</keyword>
<evidence type="ECO:0000256" key="3">
    <source>
        <dbReference type="ARBA" id="ARBA00022676"/>
    </source>
</evidence>
<feature type="domain" description="Glycosyltransferase RgtA/B/C/D-like" evidence="9">
    <location>
        <begin position="106"/>
        <end position="239"/>
    </location>
</feature>
<comment type="subcellular location">
    <subcellularLocation>
        <location evidence="1">Cell membrane</location>
        <topology evidence="1">Multi-pass membrane protein</topology>
    </subcellularLocation>
</comment>
<dbReference type="GO" id="GO:0009103">
    <property type="term" value="P:lipopolysaccharide biosynthetic process"/>
    <property type="evidence" value="ECO:0007669"/>
    <property type="project" value="UniProtKB-ARBA"/>
</dbReference>
<feature type="transmembrane region" description="Helical" evidence="8">
    <location>
        <begin position="7"/>
        <end position="28"/>
    </location>
</feature>
<gene>
    <name evidence="10" type="ORF">A2927_01930</name>
</gene>